<evidence type="ECO:0000313" key="3">
    <source>
        <dbReference type="EMBL" id="PSR55762.1"/>
    </source>
</evidence>
<dbReference type="Gene3D" id="1.10.443.10">
    <property type="entry name" value="Intergrase catalytic core"/>
    <property type="match status" value="1"/>
</dbReference>
<dbReference type="GO" id="GO:0003677">
    <property type="term" value="F:DNA binding"/>
    <property type="evidence" value="ECO:0007669"/>
    <property type="project" value="InterPro"/>
</dbReference>
<organism evidence="3 4">
    <name type="scientific">Adhaeribacter arboris</name>
    <dbReference type="NCBI Taxonomy" id="2072846"/>
    <lineage>
        <taxon>Bacteria</taxon>
        <taxon>Pseudomonadati</taxon>
        <taxon>Bacteroidota</taxon>
        <taxon>Cytophagia</taxon>
        <taxon>Cytophagales</taxon>
        <taxon>Hymenobacteraceae</taxon>
        <taxon>Adhaeribacter</taxon>
    </lineage>
</organism>
<dbReference type="RefSeq" id="WP_106931944.1">
    <property type="nucleotide sequence ID" value="NZ_PYFT01000001.1"/>
</dbReference>
<proteinExistence type="predicted"/>
<dbReference type="GO" id="GO:0015074">
    <property type="term" value="P:DNA integration"/>
    <property type="evidence" value="ECO:0007669"/>
    <property type="project" value="InterPro"/>
</dbReference>
<dbReference type="InterPro" id="IPR013762">
    <property type="entry name" value="Integrase-like_cat_sf"/>
</dbReference>
<accession>A0A2T2YJT5</accession>
<evidence type="ECO:0000313" key="4">
    <source>
        <dbReference type="Proteomes" id="UP000240357"/>
    </source>
</evidence>
<evidence type="ECO:0000259" key="2">
    <source>
        <dbReference type="Pfam" id="PF00589"/>
    </source>
</evidence>
<dbReference type="SUPFAM" id="SSF56349">
    <property type="entry name" value="DNA breaking-rejoining enzymes"/>
    <property type="match status" value="1"/>
</dbReference>
<dbReference type="Pfam" id="PF00589">
    <property type="entry name" value="Phage_integrase"/>
    <property type="match status" value="1"/>
</dbReference>
<dbReference type="OrthoDB" id="1493636at2"/>
<dbReference type="AlphaFoldDB" id="A0A2T2YJT5"/>
<sequence length="102" mass="11638">MSAQKFNSYIKEACQLAGINELITVTSYSGGKSIEKTVPKYELITSHTARKTFTTNSLIFGLNESIVKKITGHKKDKNFQRYVKLADEYLKEESNSAWNKRK</sequence>
<gene>
    <name evidence="3" type="ORF">AHMF7605_20775</name>
</gene>
<evidence type="ECO:0000256" key="1">
    <source>
        <dbReference type="ARBA" id="ARBA00023172"/>
    </source>
</evidence>
<protein>
    <recommendedName>
        <fullName evidence="2">Tyr recombinase domain-containing protein</fullName>
    </recommendedName>
</protein>
<name>A0A2T2YJT5_9BACT</name>
<dbReference type="Proteomes" id="UP000240357">
    <property type="component" value="Unassembled WGS sequence"/>
</dbReference>
<dbReference type="EMBL" id="PYFT01000001">
    <property type="protein sequence ID" value="PSR55762.1"/>
    <property type="molecule type" value="Genomic_DNA"/>
</dbReference>
<reference evidence="3 4" key="1">
    <citation type="submission" date="2018-03" db="EMBL/GenBank/DDBJ databases">
        <title>Adhaeribacter sp. HMF7605 Genome sequencing and assembly.</title>
        <authorList>
            <person name="Kang H."/>
            <person name="Kang J."/>
            <person name="Cha I."/>
            <person name="Kim H."/>
            <person name="Joh K."/>
        </authorList>
    </citation>
    <scope>NUCLEOTIDE SEQUENCE [LARGE SCALE GENOMIC DNA]</scope>
    <source>
        <strain evidence="3 4">HMF7605</strain>
    </source>
</reference>
<comment type="caution">
    <text evidence="3">The sequence shown here is derived from an EMBL/GenBank/DDBJ whole genome shotgun (WGS) entry which is preliminary data.</text>
</comment>
<keyword evidence="1" id="KW-0233">DNA recombination</keyword>
<dbReference type="InterPro" id="IPR002104">
    <property type="entry name" value="Integrase_catalytic"/>
</dbReference>
<dbReference type="GO" id="GO:0006310">
    <property type="term" value="P:DNA recombination"/>
    <property type="evidence" value="ECO:0007669"/>
    <property type="project" value="UniProtKB-KW"/>
</dbReference>
<keyword evidence="4" id="KW-1185">Reference proteome</keyword>
<dbReference type="InterPro" id="IPR011010">
    <property type="entry name" value="DNA_brk_join_enz"/>
</dbReference>
<feature type="domain" description="Tyr recombinase" evidence="2">
    <location>
        <begin position="1"/>
        <end position="87"/>
    </location>
</feature>